<sequence>MGFSPTSFQEQRQLAICLQRMPLEVTCQIVRFLLPVCHHRTIPEFYEEQIQMAFRMLVSLPTLMEASRLEIGSLFLALSSHEKQNVKVMPWIATVSKSLAFINGPPIFHIQPSLRFPRFSSDKLSNWVYDAETYLDSYFEENGKIQSPKEAELLLELCHEVCHPAILIVELISDSPDLGNLLSVILPSHQMAKADRHAIAFSRITRALVELQAYIVMRSTLVQFSTDQIDALHGKYMAEYAGHHYKHADLGTLGAKQRVLALMEFLTSIRSTISRTQSQMHLIELILSTNLVRRITLCGLDECCHPFDSWLGYCLAMYTRRCRDKPNRRSDGQGQLSGWTVHVCHSPESRNPKHLCIHMHRFLPLDKISRRFKSSGRLLNTPRIWSQREQKPKFCQEPGQIRFGDSYLKGWKCDYPGLNPRVCRRMYRYIPKWPARRPYAVLHACPTMRQEDPCRSHRIFRVRPPPRHCSSALDAMFDAEEKQARLRQLRLDWTWGLQSKHRFARSMPDGAMIDPAEVNVPVVWVGHDLFVWPDELEEYEYPTLYERPTSRTSRHYPVPADDLCEHKDPTAREFGTLRFRYCDQKHESMAREQERNF</sequence>
<evidence type="ECO:0000313" key="1">
    <source>
        <dbReference type="EMBL" id="KAF2670864.1"/>
    </source>
</evidence>
<accession>A0A6A6UJ03</accession>
<dbReference type="EMBL" id="MU004233">
    <property type="protein sequence ID" value="KAF2670864.1"/>
    <property type="molecule type" value="Genomic_DNA"/>
</dbReference>
<gene>
    <name evidence="1" type="ORF">BT63DRAFT_438446</name>
</gene>
<dbReference type="Proteomes" id="UP000799302">
    <property type="component" value="Unassembled WGS sequence"/>
</dbReference>
<evidence type="ECO:0000313" key="2">
    <source>
        <dbReference type="Proteomes" id="UP000799302"/>
    </source>
</evidence>
<proteinExistence type="predicted"/>
<dbReference type="AlphaFoldDB" id="A0A6A6UJ03"/>
<organism evidence="1 2">
    <name type="scientific">Microthyrium microscopicum</name>
    <dbReference type="NCBI Taxonomy" id="703497"/>
    <lineage>
        <taxon>Eukaryota</taxon>
        <taxon>Fungi</taxon>
        <taxon>Dikarya</taxon>
        <taxon>Ascomycota</taxon>
        <taxon>Pezizomycotina</taxon>
        <taxon>Dothideomycetes</taxon>
        <taxon>Dothideomycetes incertae sedis</taxon>
        <taxon>Microthyriales</taxon>
        <taxon>Microthyriaceae</taxon>
        <taxon>Microthyrium</taxon>
    </lineage>
</organism>
<name>A0A6A6UJ03_9PEZI</name>
<protein>
    <submittedName>
        <fullName evidence="1">Uncharacterized protein</fullName>
    </submittedName>
</protein>
<keyword evidence="2" id="KW-1185">Reference proteome</keyword>
<reference evidence="1" key="1">
    <citation type="journal article" date="2020" name="Stud. Mycol.">
        <title>101 Dothideomycetes genomes: a test case for predicting lifestyles and emergence of pathogens.</title>
        <authorList>
            <person name="Haridas S."/>
            <person name="Albert R."/>
            <person name="Binder M."/>
            <person name="Bloem J."/>
            <person name="Labutti K."/>
            <person name="Salamov A."/>
            <person name="Andreopoulos B."/>
            <person name="Baker S."/>
            <person name="Barry K."/>
            <person name="Bills G."/>
            <person name="Bluhm B."/>
            <person name="Cannon C."/>
            <person name="Castanera R."/>
            <person name="Culley D."/>
            <person name="Daum C."/>
            <person name="Ezra D."/>
            <person name="Gonzalez J."/>
            <person name="Henrissat B."/>
            <person name="Kuo A."/>
            <person name="Liang C."/>
            <person name="Lipzen A."/>
            <person name="Lutzoni F."/>
            <person name="Magnuson J."/>
            <person name="Mondo S."/>
            <person name="Nolan M."/>
            <person name="Ohm R."/>
            <person name="Pangilinan J."/>
            <person name="Park H.-J."/>
            <person name="Ramirez L."/>
            <person name="Alfaro M."/>
            <person name="Sun H."/>
            <person name="Tritt A."/>
            <person name="Yoshinaga Y."/>
            <person name="Zwiers L.-H."/>
            <person name="Turgeon B."/>
            <person name="Goodwin S."/>
            <person name="Spatafora J."/>
            <person name="Crous P."/>
            <person name="Grigoriev I."/>
        </authorList>
    </citation>
    <scope>NUCLEOTIDE SEQUENCE</scope>
    <source>
        <strain evidence="1">CBS 115976</strain>
    </source>
</reference>